<evidence type="ECO:0000256" key="1">
    <source>
        <dbReference type="ARBA" id="ARBA00004123"/>
    </source>
</evidence>
<dbReference type="EMBL" id="GL378331">
    <property type="protein sequence ID" value="EFJ50433.1"/>
    <property type="molecule type" value="Genomic_DNA"/>
</dbReference>
<dbReference type="GeneID" id="9624728"/>
<dbReference type="InParanoid" id="D8TPW9"/>
<dbReference type="OrthoDB" id="10266662at2759"/>
<evidence type="ECO:0000313" key="6">
    <source>
        <dbReference type="Proteomes" id="UP000001058"/>
    </source>
</evidence>
<name>D8TPW9_VOLCA</name>
<dbReference type="GO" id="GO:0030691">
    <property type="term" value="C:Noc2p-Noc3p complex"/>
    <property type="evidence" value="ECO:0007669"/>
    <property type="project" value="TreeGrafter"/>
</dbReference>
<comment type="similarity">
    <text evidence="2">Belongs to the NOC2 family.</text>
</comment>
<evidence type="ECO:0000256" key="3">
    <source>
        <dbReference type="ARBA" id="ARBA00023242"/>
    </source>
</evidence>
<dbReference type="AlphaFoldDB" id="D8TPW9"/>
<dbReference type="RefSeq" id="XP_002948558.1">
    <property type="nucleotide sequence ID" value="XM_002948512.1"/>
</dbReference>
<dbReference type="Pfam" id="PF03715">
    <property type="entry name" value="Noc2"/>
    <property type="match status" value="1"/>
</dbReference>
<feature type="compositionally biased region" description="Acidic residues" evidence="4">
    <location>
        <begin position="259"/>
        <end position="275"/>
    </location>
</feature>
<dbReference type="GO" id="GO:0030690">
    <property type="term" value="C:Noc1p-Noc2p complex"/>
    <property type="evidence" value="ECO:0007669"/>
    <property type="project" value="TreeGrafter"/>
</dbReference>
<dbReference type="PANTHER" id="PTHR12687:SF4">
    <property type="entry name" value="NUCLEOLAR COMPLEX PROTEIN 2 HOMOLOG"/>
    <property type="match status" value="1"/>
</dbReference>
<feature type="compositionally biased region" description="Basic and acidic residues" evidence="4">
    <location>
        <begin position="36"/>
        <end position="57"/>
    </location>
</feature>
<sequence>MGVNKATKKMARKGQLKNAIHARRKHKRISHRRQPHKDSRATKFVKAGDEFRKEGAAKKKKGAFDDTDAEEFLQARRRVGGFEDDFDEEDVDDDDVDVLEGDDDDIDGSDDDEMSEEGDEEGVDDEGDDDGDDGLSSDLLDGVDDKDGVDDDDDDEEEEEEEEGTAGGDPVVQDNKRLKGEIAKHKAQLEALREKDPEFYAYLKEADADLLGFRAGEDDEDDDEEEDDDDEEDEDGARGGEKAQKAVKKKGADAAAVAAEEDGGPDGSEEGEEEPGSSGRVDVTSALLARWCTAARGGPDGRGPPALGSFGFLVRAYRLACHYGDPQEDADSGRLRITSSTVYNTIMMFMLREADAIIRRLLGLPPPSATAAAAGAGGGAAANQQQQQQSKKGKKEETDLAKNPRLATQTGVFVPVAPLALEALEWGDLRRSPGGGGGGGRGGTGGGGGAAAVAGGCPDLSLQLKLGKQLLRSPPCQEEVVTQILELLCDHLATWSCSIAFPELAHVPLLHLRRFIKGCRVERFKCVSGGGGRAAKQLQDAVQRNVAWVGVARDRVDFGPKDTAKVQAFLRTEREAGRSPLQQLAAAMATRAARRAAARRAEDVNLGGSGGGDRKRARREAEDEDEEDSDDDDIELAAAAAANGDGGGSSDEELEEGAGGEVKSGKKASKRQRGGGKRAEDRSAPDCQSVD</sequence>
<dbReference type="Proteomes" id="UP000001058">
    <property type="component" value="Unassembled WGS sequence"/>
</dbReference>
<accession>D8TPW9</accession>
<dbReference type="InterPro" id="IPR005343">
    <property type="entry name" value="Noc2"/>
</dbReference>
<evidence type="ECO:0000313" key="5">
    <source>
        <dbReference type="EMBL" id="EFJ50433.1"/>
    </source>
</evidence>
<dbReference type="eggNOG" id="KOG2256">
    <property type="taxonomic scope" value="Eukaryota"/>
</dbReference>
<feature type="compositionally biased region" description="Acidic residues" evidence="4">
    <location>
        <begin position="217"/>
        <end position="235"/>
    </location>
</feature>
<feature type="region of interest" description="Disordered" evidence="4">
    <location>
        <begin position="211"/>
        <end position="281"/>
    </location>
</feature>
<dbReference type="PANTHER" id="PTHR12687">
    <property type="entry name" value="NUCLEOLAR COMPLEX 2 AND RAD4-RELATED"/>
    <property type="match status" value="1"/>
</dbReference>
<feature type="compositionally biased region" description="Acidic residues" evidence="4">
    <location>
        <begin position="622"/>
        <end position="635"/>
    </location>
</feature>
<organism evidence="6">
    <name type="scientific">Volvox carteri f. nagariensis</name>
    <dbReference type="NCBI Taxonomy" id="3068"/>
    <lineage>
        <taxon>Eukaryota</taxon>
        <taxon>Viridiplantae</taxon>
        <taxon>Chlorophyta</taxon>
        <taxon>core chlorophytes</taxon>
        <taxon>Chlorophyceae</taxon>
        <taxon>CS clade</taxon>
        <taxon>Chlamydomonadales</taxon>
        <taxon>Volvocaceae</taxon>
        <taxon>Volvox</taxon>
    </lineage>
</organism>
<dbReference type="STRING" id="3068.D8TPW9"/>
<dbReference type="GO" id="GO:0005730">
    <property type="term" value="C:nucleolus"/>
    <property type="evidence" value="ECO:0007669"/>
    <property type="project" value="TreeGrafter"/>
</dbReference>
<gene>
    <name evidence="5" type="ORF">VOLCADRAFT_88772</name>
</gene>
<keyword evidence="3" id="KW-0539">Nucleus</keyword>
<keyword evidence="6" id="KW-1185">Reference proteome</keyword>
<comment type="subcellular location">
    <subcellularLocation>
        <location evidence="1">Nucleus</location>
    </subcellularLocation>
</comment>
<evidence type="ECO:0000256" key="2">
    <source>
        <dbReference type="ARBA" id="ARBA00005907"/>
    </source>
</evidence>
<feature type="compositionally biased region" description="Basic residues" evidence="4">
    <location>
        <begin position="1"/>
        <end position="35"/>
    </location>
</feature>
<dbReference type="KEGG" id="vcn:VOLCADRAFT_88772"/>
<dbReference type="FunCoup" id="D8TPW9">
    <property type="interactions" value="1552"/>
</dbReference>
<feature type="region of interest" description="Disordered" evidence="4">
    <location>
        <begin position="1"/>
        <end position="179"/>
    </location>
</feature>
<protein>
    <recommendedName>
        <fullName evidence="7">Nucleolar complex protein 2</fullName>
    </recommendedName>
</protein>
<dbReference type="GO" id="GO:0005654">
    <property type="term" value="C:nucleoplasm"/>
    <property type="evidence" value="ECO:0007669"/>
    <property type="project" value="TreeGrafter"/>
</dbReference>
<feature type="region of interest" description="Disordered" evidence="4">
    <location>
        <begin position="369"/>
        <end position="404"/>
    </location>
</feature>
<dbReference type="GO" id="GO:0042273">
    <property type="term" value="P:ribosomal large subunit biogenesis"/>
    <property type="evidence" value="ECO:0007669"/>
    <property type="project" value="TreeGrafter"/>
</dbReference>
<evidence type="ECO:0000256" key="4">
    <source>
        <dbReference type="SAM" id="MobiDB-lite"/>
    </source>
</evidence>
<proteinExistence type="inferred from homology"/>
<evidence type="ECO:0008006" key="7">
    <source>
        <dbReference type="Google" id="ProtNLM"/>
    </source>
</evidence>
<reference evidence="5 6" key="1">
    <citation type="journal article" date="2010" name="Science">
        <title>Genomic analysis of organismal complexity in the multicellular green alga Volvox carteri.</title>
        <authorList>
            <person name="Prochnik S.E."/>
            <person name="Umen J."/>
            <person name="Nedelcu A.M."/>
            <person name="Hallmann A."/>
            <person name="Miller S.M."/>
            <person name="Nishii I."/>
            <person name="Ferris P."/>
            <person name="Kuo A."/>
            <person name="Mitros T."/>
            <person name="Fritz-Laylin L.K."/>
            <person name="Hellsten U."/>
            <person name="Chapman J."/>
            <person name="Simakov O."/>
            <person name="Rensing S.A."/>
            <person name="Terry A."/>
            <person name="Pangilinan J."/>
            <person name="Kapitonov V."/>
            <person name="Jurka J."/>
            <person name="Salamov A."/>
            <person name="Shapiro H."/>
            <person name="Schmutz J."/>
            <person name="Grimwood J."/>
            <person name="Lindquist E."/>
            <person name="Lucas S."/>
            <person name="Grigoriev I.V."/>
            <person name="Schmitt R."/>
            <person name="Kirk D."/>
            <person name="Rokhsar D.S."/>
        </authorList>
    </citation>
    <scope>NUCLEOTIDE SEQUENCE [LARGE SCALE GENOMIC DNA]</scope>
    <source>
        <strain evidence="6">f. Nagariensis / Eve</strain>
    </source>
</reference>
<feature type="compositionally biased region" description="Basic residues" evidence="4">
    <location>
        <begin position="665"/>
        <end position="676"/>
    </location>
</feature>
<feature type="compositionally biased region" description="Acidic residues" evidence="4">
    <location>
        <begin position="82"/>
        <end position="164"/>
    </location>
</feature>
<feature type="region of interest" description="Disordered" evidence="4">
    <location>
        <begin position="598"/>
        <end position="691"/>
    </location>
</feature>